<keyword evidence="1" id="KW-0472">Membrane</keyword>
<sequence>MAVPQQVVAIIGTINLLVLVLRCLLVIRKPYDQAVYRYGDWFITSLLIIATVTALMFTQTDLFTRRSVRPRGHRPSFSTDDRGPAPSIPDRIPLTVMQFMWLHAVCHQVLFVDTLRMACLSIGILSPMRNLCLILFAALVRPVVQKVVLFSIFLDYALLTAGIGWMSFLVPSHLPSRRALRRRCYAGAAVSFLVLVAAAIAWWPEFRLICTEALLLIIVCWSCRHLIASRPQAGPEASSVTQPETHSDNRDSYHRFLLEL</sequence>
<keyword evidence="3" id="KW-1185">Reference proteome</keyword>
<evidence type="ECO:0000256" key="1">
    <source>
        <dbReference type="SAM" id="Phobius"/>
    </source>
</evidence>
<dbReference type="Proteomes" id="UP000054383">
    <property type="component" value="Unassembled WGS sequence"/>
</dbReference>
<proteinExistence type="predicted"/>
<organism evidence="2 3">
    <name type="scientific">Talaromyces islandicus</name>
    <name type="common">Penicillium islandicum</name>
    <dbReference type="NCBI Taxonomy" id="28573"/>
    <lineage>
        <taxon>Eukaryota</taxon>
        <taxon>Fungi</taxon>
        <taxon>Dikarya</taxon>
        <taxon>Ascomycota</taxon>
        <taxon>Pezizomycotina</taxon>
        <taxon>Eurotiomycetes</taxon>
        <taxon>Eurotiomycetidae</taxon>
        <taxon>Eurotiales</taxon>
        <taxon>Trichocomaceae</taxon>
        <taxon>Talaromyces</taxon>
        <taxon>Talaromyces sect. Islandici</taxon>
    </lineage>
</organism>
<gene>
    <name evidence="2" type="ORF">PISL3812_10009</name>
</gene>
<evidence type="ECO:0000313" key="2">
    <source>
        <dbReference type="EMBL" id="CRG92926.1"/>
    </source>
</evidence>
<feature type="transmembrane region" description="Helical" evidence="1">
    <location>
        <begin position="119"/>
        <end position="141"/>
    </location>
</feature>
<reference evidence="2 3" key="1">
    <citation type="submission" date="2015-04" db="EMBL/GenBank/DDBJ databases">
        <authorList>
            <person name="Syromyatnikov M.Y."/>
            <person name="Popov V.N."/>
        </authorList>
    </citation>
    <scope>NUCLEOTIDE SEQUENCE [LARGE SCALE GENOMIC DNA]</scope>
    <source>
        <strain evidence="2">WF-38-12</strain>
    </source>
</reference>
<dbReference type="EMBL" id="CVMT01000048">
    <property type="protein sequence ID" value="CRG92926.1"/>
    <property type="molecule type" value="Genomic_DNA"/>
</dbReference>
<feature type="transmembrane region" description="Helical" evidence="1">
    <location>
        <begin position="6"/>
        <end position="27"/>
    </location>
</feature>
<feature type="transmembrane region" description="Helical" evidence="1">
    <location>
        <begin position="184"/>
        <end position="203"/>
    </location>
</feature>
<feature type="transmembrane region" description="Helical" evidence="1">
    <location>
        <begin position="39"/>
        <end position="57"/>
    </location>
</feature>
<name>A0A0U1MDA5_TALIS</name>
<accession>A0A0U1MDA5</accession>
<protein>
    <submittedName>
        <fullName evidence="2">Uncharacterized protein</fullName>
    </submittedName>
</protein>
<feature type="transmembrane region" description="Helical" evidence="1">
    <location>
        <begin position="147"/>
        <end position="172"/>
    </location>
</feature>
<keyword evidence="1" id="KW-0812">Transmembrane</keyword>
<evidence type="ECO:0000313" key="3">
    <source>
        <dbReference type="Proteomes" id="UP000054383"/>
    </source>
</evidence>
<dbReference type="AlphaFoldDB" id="A0A0U1MDA5"/>
<keyword evidence="1" id="KW-1133">Transmembrane helix</keyword>